<organism evidence="1 2">
    <name type="scientific">Pestalotiopsis fici (strain W106-1 / CGMCC3.15140)</name>
    <dbReference type="NCBI Taxonomy" id="1229662"/>
    <lineage>
        <taxon>Eukaryota</taxon>
        <taxon>Fungi</taxon>
        <taxon>Dikarya</taxon>
        <taxon>Ascomycota</taxon>
        <taxon>Pezizomycotina</taxon>
        <taxon>Sordariomycetes</taxon>
        <taxon>Xylariomycetidae</taxon>
        <taxon>Amphisphaeriales</taxon>
        <taxon>Sporocadaceae</taxon>
        <taxon>Pestalotiopsis</taxon>
    </lineage>
</organism>
<proteinExistence type="predicted"/>
<dbReference type="RefSeq" id="XP_007829018.1">
    <property type="nucleotide sequence ID" value="XM_007830827.1"/>
</dbReference>
<evidence type="ECO:0008006" key="3">
    <source>
        <dbReference type="Google" id="ProtNLM"/>
    </source>
</evidence>
<reference evidence="2" key="1">
    <citation type="journal article" date="2015" name="BMC Genomics">
        <title>Genomic and transcriptomic analysis of the endophytic fungus Pestalotiopsis fici reveals its lifestyle and high potential for synthesis of natural products.</title>
        <authorList>
            <person name="Wang X."/>
            <person name="Zhang X."/>
            <person name="Liu L."/>
            <person name="Xiang M."/>
            <person name="Wang W."/>
            <person name="Sun X."/>
            <person name="Che Y."/>
            <person name="Guo L."/>
            <person name="Liu G."/>
            <person name="Guo L."/>
            <person name="Wang C."/>
            <person name="Yin W.B."/>
            <person name="Stadler M."/>
            <person name="Zhang X."/>
            <person name="Liu X."/>
        </authorList>
    </citation>
    <scope>NUCLEOTIDE SEQUENCE [LARGE SCALE GENOMIC DNA]</scope>
    <source>
        <strain evidence="2">W106-1 / CGMCC3.15140</strain>
    </source>
</reference>
<dbReference type="InParanoid" id="W3XGB1"/>
<dbReference type="PANTHER" id="PTHR42057:SF2">
    <property type="entry name" value="F-BOX DOMAIN PROTEIN (AFU_ORTHOLOGUE AFUA_4G00200)-RELATED"/>
    <property type="match status" value="1"/>
</dbReference>
<dbReference type="AlphaFoldDB" id="W3XGB1"/>
<keyword evidence="2" id="KW-1185">Reference proteome</keyword>
<dbReference type="PANTHER" id="PTHR42057">
    <property type="entry name" value="F-BOX DOMAIN PROTEIN (AFU_ORTHOLOGUE AFUA_4G00200)"/>
    <property type="match status" value="1"/>
</dbReference>
<gene>
    <name evidence="1" type="ORF">PFICI_02246</name>
</gene>
<dbReference type="KEGG" id="pfy:PFICI_02246"/>
<evidence type="ECO:0000313" key="2">
    <source>
        <dbReference type="Proteomes" id="UP000030651"/>
    </source>
</evidence>
<dbReference type="HOGENOM" id="CLU_034857_0_0_1"/>
<dbReference type="OMA" id="WECPEET"/>
<sequence length="550" mass="63320">MSPILPADIYCHILDYVDQKTAVNCRLLNVFVLPIATTYAFRHIRIEAWHENRNFINVATSPIKHHVREITIDTWAGPDRKGQATSDHKLPRNLSQPLLYLRHFRDIKTLNIRFDRRCGRESRRGEPRIDQDYDFRFKVLDIAFQYLAGTRSAGWEEEPKTSVDCGPVEIKTLTIANLADYNDERLTKSEAFKQVMSSASLTDVRLLGTTGDSTASLEDNIWLPEKHDFFETIPSTWLCPPVAQNLRVLSLFFRDYWGWNPKMDFRSINPVSGLKTGLPNLRVLALGNYVFSHEWQVDWIASVGERNGRGGLQELYLDDCPIMWQARTLEPLDESETVIELPDGKSLSFSNAGYPSKDVMSSPDPVWNPTKFSYHLRWKQILDHWQEHMMGLQVFSMGHGPWDGEAAELMMLPSSPETSSLVPKLRPNAPGWREEIEEIRKLREYREHPALDTMHLNYACPSPSDMRDSGDRSRYYNGVGLAHERPCILQYVHFDIGVGPTPWIERDNARTWFEDGNMEAYEVARREDEASYETLQAAVAQRNLPPRSHA</sequence>
<dbReference type="EMBL" id="KI912110">
    <property type="protein sequence ID" value="ETS84221.1"/>
    <property type="molecule type" value="Genomic_DNA"/>
</dbReference>
<protein>
    <recommendedName>
        <fullName evidence="3">F-box domain-containing protein</fullName>
    </recommendedName>
</protein>
<dbReference type="OrthoDB" id="3140657at2759"/>
<accession>W3XGB1</accession>
<name>W3XGB1_PESFW</name>
<dbReference type="eggNOG" id="ENOG502S8UP">
    <property type="taxonomic scope" value="Eukaryota"/>
</dbReference>
<dbReference type="Proteomes" id="UP000030651">
    <property type="component" value="Unassembled WGS sequence"/>
</dbReference>
<dbReference type="GeneID" id="19267259"/>
<evidence type="ECO:0000313" key="1">
    <source>
        <dbReference type="EMBL" id="ETS84221.1"/>
    </source>
</evidence>